<dbReference type="EMBL" id="QRDY01000042">
    <property type="protein sequence ID" value="RED51639.1"/>
    <property type="molecule type" value="Genomic_DNA"/>
</dbReference>
<accession>A0A3D9HQB0</accession>
<keyword evidence="3" id="KW-1185">Reference proteome</keyword>
<sequence length="246" mass="27730">MSLLKVLGWIFVPYIMIFVKWKQIGKVAKGFGTAWALFALLIVISNAFGNSEEPNKEIAPSSPSASTVTDKSKENSEQPSATSGASATSSESPASMDLSDMSALEPDKKLMAITDVFDVIGKTEKEVIEWAGQPEDIQESKFRLMGSDTKVPAKTLIYSEFGDYEYFLLDGKVQRYTYTVNPENGWRFEEKSLHDFMYTMGLKDAKLIEKNDKVAVYRHKKLFDIRVFSDGENISYLYIIADEKYN</sequence>
<proteinExistence type="predicted"/>
<feature type="region of interest" description="Disordered" evidence="1">
    <location>
        <begin position="52"/>
        <end position="99"/>
    </location>
</feature>
<gene>
    <name evidence="2" type="ORF">DFP95_14214</name>
</gene>
<evidence type="ECO:0000313" key="3">
    <source>
        <dbReference type="Proteomes" id="UP000256869"/>
    </source>
</evidence>
<dbReference type="Proteomes" id="UP000256869">
    <property type="component" value="Unassembled WGS sequence"/>
</dbReference>
<evidence type="ECO:0000313" key="2">
    <source>
        <dbReference type="EMBL" id="RED51639.1"/>
    </source>
</evidence>
<comment type="caution">
    <text evidence="2">The sequence shown here is derived from an EMBL/GenBank/DDBJ whole genome shotgun (WGS) entry which is preliminary data.</text>
</comment>
<feature type="compositionally biased region" description="Low complexity" evidence="1">
    <location>
        <begin position="79"/>
        <end position="95"/>
    </location>
</feature>
<dbReference type="OrthoDB" id="2658988at2"/>
<protein>
    <submittedName>
        <fullName evidence="2">Uncharacterized protein</fullName>
    </submittedName>
</protein>
<name>A0A3D9HQB0_9BACL</name>
<reference evidence="2 3" key="1">
    <citation type="submission" date="2018-07" db="EMBL/GenBank/DDBJ databases">
        <title>Genomic Encyclopedia of Type Strains, Phase III (KMG-III): the genomes of soil and plant-associated and newly described type strains.</title>
        <authorList>
            <person name="Whitman W."/>
        </authorList>
    </citation>
    <scope>NUCLEOTIDE SEQUENCE [LARGE SCALE GENOMIC DNA]</scope>
    <source>
        <strain evidence="2 3">CECT 8236</strain>
    </source>
</reference>
<dbReference type="AlphaFoldDB" id="A0A3D9HQB0"/>
<organism evidence="2 3">
    <name type="scientific">Cohnella lupini</name>
    <dbReference type="NCBI Taxonomy" id="1294267"/>
    <lineage>
        <taxon>Bacteria</taxon>
        <taxon>Bacillati</taxon>
        <taxon>Bacillota</taxon>
        <taxon>Bacilli</taxon>
        <taxon>Bacillales</taxon>
        <taxon>Paenibacillaceae</taxon>
        <taxon>Cohnella</taxon>
    </lineage>
</organism>
<dbReference type="RefSeq" id="WP_115995970.1">
    <property type="nucleotide sequence ID" value="NZ_QRDY01000042.1"/>
</dbReference>
<evidence type="ECO:0000256" key="1">
    <source>
        <dbReference type="SAM" id="MobiDB-lite"/>
    </source>
</evidence>